<keyword evidence="5" id="KW-0598">Phosphotransferase system</keyword>
<accession>A0A4R2P9H7</accession>
<dbReference type="InterPro" id="IPR051819">
    <property type="entry name" value="PTS_sugar-specific_EIIB"/>
</dbReference>
<protein>
    <submittedName>
        <fullName evidence="9">PTS system cellobiose-specific IIB component</fullName>
    </submittedName>
</protein>
<gene>
    <name evidence="9" type="ORF">EV207_104167</name>
</gene>
<comment type="caution">
    <text evidence="9">The sequence shown here is derived from an EMBL/GenBank/DDBJ whole genome shotgun (WGS) entry which is preliminary data.</text>
</comment>
<evidence type="ECO:0000256" key="6">
    <source>
        <dbReference type="ARBA" id="ARBA00022777"/>
    </source>
</evidence>
<evidence type="ECO:0000256" key="1">
    <source>
        <dbReference type="ARBA" id="ARBA00022448"/>
    </source>
</evidence>
<keyword evidence="2" id="KW-0597">Phosphoprotein</keyword>
<evidence type="ECO:0000313" key="10">
    <source>
        <dbReference type="Proteomes" id="UP000295416"/>
    </source>
</evidence>
<reference evidence="9 10" key="1">
    <citation type="submission" date="2019-03" db="EMBL/GenBank/DDBJ databases">
        <title>Genomic Encyclopedia of Type Strains, Phase IV (KMG-IV): sequencing the most valuable type-strain genomes for metagenomic binning, comparative biology and taxonomic classification.</title>
        <authorList>
            <person name="Goeker M."/>
        </authorList>
    </citation>
    <scope>NUCLEOTIDE SEQUENCE [LARGE SCALE GENOMIC DNA]</scope>
    <source>
        <strain evidence="9 10">DSM 19377</strain>
    </source>
</reference>
<dbReference type="PROSITE" id="PS51100">
    <property type="entry name" value="PTS_EIIB_TYPE_3"/>
    <property type="match status" value="1"/>
</dbReference>
<evidence type="ECO:0000259" key="8">
    <source>
        <dbReference type="PROSITE" id="PS51100"/>
    </source>
</evidence>
<organism evidence="9 10">
    <name type="scientific">Scopulibacillus darangshiensis</name>
    <dbReference type="NCBI Taxonomy" id="442528"/>
    <lineage>
        <taxon>Bacteria</taxon>
        <taxon>Bacillati</taxon>
        <taxon>Bacillota</taxon>
        <taxon>Bacilli</taxon>
        <taxon>Bacillales</taxon>
        <taxon>Sporolactobacillaceae</taxon>
        <taxon>Scopulibacillus</taxon>
    </lineage>
</organism>
<evidence type="ECO:0000256" key="2">
    <source>
        <dbReference type="ARBA" id="ARBA00022553"/>
    </source>
</evidence>
<evidence type="ECO:0000256" key="3">
    <source>
        <dbReference type="ARBA" id="ARBA00022597"/>
    </source>
</evidence>
<evidence type="ECO:0000256" key="4">
    <source>
        <dbReference type="ARBA" id="ARBA00022679"/>
    </source>
</evidence>
<dbReference type="SUPFAM" id="SSF52794">
    <property type="entry name" value="PTS system IIB component-like"/>
    <property type="match status" value="1"/>
</dbReference>
<dbReference type="CDD" id="cd05564">
    <property type="entry name" value="PTS_IIB_chitobiose_lichenan"/>
    <property type="match status" value="1"/>
</dbReference>
<keyword evidence="1" id="KW-0813">Transport</keyword>
<dbReference type="EMBL" id="SLXK01000004">
    <property type="protein sequence ID" value="TCP30988.1"/>
    <property type="molecule type" value="Genomic_DNA"/>
</dbReference>
<dbReference type="GO" id="GO:0008982">
    <property type="term" value="F:protein-N(PI)-phosphohistidine-sugar phosphotransferase activity"/>
    <property type="evidence" value="ECO:0007669"/>
    <property type="project" value="InterPro"/>
</dbReference>
<dbReference type="RefSeq" id="WP_132744331.1">
    <property type="nucleotide sequence ID" value="NZ_SLXK01000004.1"/>
</dbReference>
<keyword evidence="6" id="KW-0418">Kinase</keyword>
<keyword evidence="3" id="KW-0762">Sugar transport</keyword>
<proteinExistence type="predicted"/>
<dbReference type="InterPro" id="IPR013012">
    <property type="entry name" value="PTS_EIIB_3"/>
</dbReference>
<name>A0A4R2P9H7_9BACL</name>
<dbReference type="InterPro" id="IPR036095">
    <property type="entry name" value="PTS_EIIB-like_sf"/>
</dbReference>
<sequence>MIKVLLVCNAGASTSIVAKKMKDQFKRIGKEAEVWAVPVDQAQTEHQKADIILLGPQVRYQLDNIKEMVNNQIPVKVFNQQDYATANAESIVNKLITLFGIEK</sequence>
<dbReference type="Gene3D" id="3.40.50.2300">
    <property type="match status" value="1"/>
</dbReference>
<feature type="modified residue" description="Phosphocysteine; by EIIA" evidence="7">
    <location>
        <position position="8"/>
    </location>
</feature>
<evidence type="ECO:0000256" key="5">
    <source>
        <dbReference type="ARBA" id="ARBA00022683"/>
    </source>
</evidence>
<dbReference type="PANTHER" id="PTHR34581:SF2">
    <property type="entry name" value="PTS SYSTEM N,N'-DIACETYLCHITOBIOSE-SPECIFIC EIIB COMPONENT"/>
    <property type="match status" value="1"/>
</dbReference>
<evidence type="ECO:0000256" key="7">
    <source>
        <dbReference type="PROSITE-ProRule" id="PRU00423"/>
    </source>
</evidence>
<dbReference type="InterPro" id="IPR003501">
    <property type="entry name" value="PTS_EIIB_2/3"/>
</dbReference>
<dbReference type="AlphaFoldDB" id="A0A4R2P9H7"/>
<evidence type="ECO:0000313" key="9">
    <source>
        <dbReference type="EMBL" id="TCP30988.1"/>
    </source>
</evidence>
<dbReference type="OrthoDB" id="9808134at2"/>
<keyword evidence="10" id="KW-1185">Reference proteome</keyword>
<keyword evidence="4" id="KW-0808">Transferase</keyword>
<dbReference type="Proteomes" id="UP000295416">
    <property type="component" value="Unassembled WGS sequence"/>
</dbReference>
<dbReference type="Pfam" id="PF02302">
    <property type="entry name" value="PTS_IIB"/>
    <property type="match status" value="1"/>
</dbReference>
<feature type="domain" description="PTS EIIB type-3" evidence="8">
    <location>
        <begin position="1"/>
        <end position="103"/>
    </location>
</feature>
<dbReference type="GO" id="GO:0009401">
    <property type="term" value="P:phosphoenolpyruvate-dependent sugar phosphotransferase system"/>
    <property type="evidence" value="ECO:0007669"/>
    <property type="project" value="UniProtKB-KW"/>
</dbReference>
<dbReference type="GO" id="GO:0016301">
    <property type="term" value="F:kinase activity"/>
    <property type="evidence" value="ECO:0007669"/>
    <property type="project" value="UniProtKB-KW"/>
</dbReference>
<dbReference type="PANTHER" id="PTHR34581">
    <property type="entry name" value="PTS SYSTEM N,N'-DIACETYLCHITOBIOSE-SPECIFIC EIIB COMPONENT"/>
    <property type="match status" value="1"/>
</dbReference>